<dbReference type="AlphaFoldDB" id="D7DWH2"/>
<accession>D7DWH2</accession>
<dbReference type="STRING" id="551115.Aazo_2030"/>
<protein>
    <submittedName>
        <fullName evidence="1">Uncharacterized protein</fullName>
    </submittedName>
</protein>
<proteinExistence type="predicted"/>
<dbReference type="EMBL" id="CP002059">
    <property type="protein sequence ID" value="ADI64089.1"/>
    <property type="molecule type" value="Genomic_DNA"/>
</dbReference>
<sequence length="59" mass="6893">MLIYFLKSYVVNIAPVVKSYVYSESIKLEIKNHTYPIETRSKLKPIVFLKLILLGFFIA</sequence>
<organism evidence="1 2">
    <name type="scientific">Nostoc azollae (strain 0708)</name>
    <name type="common">Anabaena azollae (strain 0708)</name>
    <dbReference type="NCBI Taxonomy" id="551115"/>
    <lineage>
        <taxon>Bacteria</taxon>
        <taxon>Bacillati</taxon>
        <taxon>Cyanobacteriota</taxon>
        <taxon>Cyanophyceae</taxon>
        <taxon>Nostocales</taxon>
        <taxon>Nostocaceae</taxon>
        <taxon>Trichormus</taxon>
    </lineage>
</organism>
<dbReference type="HOGENOM" id="CLU_2955988_0_0_3"/>
<reference evidence="1 2" key="1">
    <citation type="journal article" date="2010" name="PLoS ONE">
        <title>Genome erosion in a nitrogen-fixing vertically transmitted endosymbiotic multicellular cyanobacterium.</title>
        <authorList>
            <person name="Ran L."/>
            <person name="Larsson J."/>
            <person name="Vigil-Stenman T."/>
            <person name="Nylander J.A."/>
            <person name="Ininbergs K."/>
            <person name="Zheng W.W."/>
            <person name="Lapidus A."/>
            <person name="Lowry S."/>
            <person name="Haselkorn R."/>
            <person name="Bergman B."/>
        </authorList>
    </citation>
    <scope>NUCLEOTIDE SEQUENCE [LARGE SCALE GENOMIC DNA]</scope>
    <source>
        <strain evidence="1 2">0708</strain>
    </source>
</reference>
<evidence type="ECO:0000313" key="1">
    <source>
        <dbReference type="EMBL" id="ADI64089.1"/>
    </source>
</evidence>
<keyword evidence="2" id="KW-1185">Reference proteome</keyword>
<gene>
    <name evidence="1" type="ordered locus">Aazo_2030</name>
</gene>
<dbReference type="Proteomes" id="UP000001511">
    <property type="component" value="Chromosome"/>
</dbReference>
<dbReference type="KEGG" id="naz:Aazo_2030"/>
<evidence type="ECO:0000313" key="2">
    <source>
        <dbReference type="Proteomes" id="UP000001511"/>
    </source>
</evidence>
<name>D7DWH2_NOSA0</name>